<keyword evidence="4" id="KW-1185">Reference proteome</keyword>
<evidence type="ECO:0000313" key="4">
    <source>
        <dbReference type="Proteomes" id="UP000309340"/>
    </source>
</evidence>
<dbReference type="OrthoDB" id="9983560at2759"/>
<dbReference type="GO" id="GO:0016491">
    <property type="term" value="F:oxidoreductase activity"/>
    <property type="evidence" value="ECO:0007669"/>
    <property type="project" value="UniProtKB-KW"/>
</dbReference>
<dbReference type="InterPro" id="IPR050432">
    <property type="entry name" value="FAD-linked_Oxidoreductases_BP"/>
</dbReference>
<protein>
    <recommendedName>
        <fullName evidence="5">FAD linked oxidase N-terminal domain-containing protein</fullName>
    </recommendedName>
</protein>
<dbReference type="InterPro" id="IPR016169">
    <property type="entry name" value="FAD-bd_PCMH_sub2"/>
</dbReference>
<name>A0A4U0WKU3_9PEZI</name>
<comment type="similarity">
    <text evidence="1">Belongs to the oxygen-dependent FAD-linked oxidoreductase family.</text>
</comment>
<proteinExistence type="inferred from homology"/>
<dbReference type="PANTHER" id="PTHR13878:SF91">
    <property type="entry name" value="FAD BINDING DOMAIN PROTEIN (AFU_ORTHOLOGUE AFUA_6G12070)-RELATED"/>
    <property type="match status" value="1"/>
</dbReference>
<evidence type="ECO:0000256" key="1">
    <source>
        <dbReference type="ARBA" id="ARBA00005466"/>
    </source>
</evidence>
<dbReference type="SUPFAM" id="SSF56176">
    <property type="entry name" value="FAD-binding/transporter-associated domain-like"/>
    <property type="match status" value="1"/>
</dbReference>
<organism evidence="3 4">
    <name type="scientific">Friedmanniomyces simplex</name>
    <dbReference type="NCBI Taxonomy" id="329884"/>
    <lineage>
        <taxon>Eukaryota</taxon>
        <taxon>Fungi</taxon>
        <taxon>Dikarya</taxon>
        <taxon>Ascomycota</taxon>
        <taxon>Pezizomycotina</taxon>
        <taxon>Dothideomycetes</taxon>
        <taxon>Dothideomycetidae</taxon>
        <taxon>Mycosphaerellales</taxon>
        <taxon>Teratosphaeriaceae</taxon>
        <taxon>Friedmanniomyces</taxon>
    </lineage>
</organism>
<dbReference type="Proteomes" id="UP000309340">
    <property type="component" value="Unassembled WGS sequence"/>
</dbReference>
<dbReference type="Gene3D" id="3.30.465.10">
    <property type="match status" value="1"/>
</dbReference>
<dbReference type="GO" id="GO:0050660">
    <property type="term" value="F:flavin adenine dinucleotide binding"/>
    <property type="evidence" value="ECO:0007669"/>
    <property type="project" value="InterPro"/>
</dbReference>
<accession>A0A4U0WKU3</accession>
<dbReference type="InterPro" id="IPR036318">
    <property type="entry name" value="FAD-bd_PCMH-like_sf"/>
</dbReference>
<dbReference type="STRING" id="329884.A0A4U0WKU3"/>
<dbReference type="PANTHER" id="PTHR13878">
    <property type="entry name" value="GULONOLACTONE OXIDASE"/>
    <property type="match status" value="1"/>
</dbReference>
<keyword evidence="2" id="KW-0560">Oxidoreductase</keyword>
<comment type="caution">
    <text evidence="3">The sequence shown here is derived from an EMBL/GenBank/DDBJ whole genome shotgun (WGS) entry which is preliminary data.</text>
</comment>
<evidence type="ECO:0008006" key="5">
    <source>
        <dbReference type="Google" id="ProtNLM"/>
    </source>
</evidence>
<evidence type="ECO:0000256" key="2">
    <source>
        <dbReference type="ARBA" id="ARBA00023002"/>
    </source>
</evidence>
<sequence length="144" mass="15743">MSYDNTFVPEDCAGTSYNTGSSKPAFTVGGGFNFDEVYAFAHAHDVTYIEDRVLQFKVVTPDVVLRTTNACQNVYLWWALRSGGGGTFGVVMESTSLVEPVMPIAVASISLPKNATKDNQMQWLEVMVDSSLGWAKEEWGGQTT</sequence>
<gene>
    <name evidence="3" type="ORF">B0A55_10529</name>
</gene>
<dbReference type="AlphaFoldDB" id="A0A4U0WKU3"/>
<reference evidence="3 4" key="1">
    <citation type="submission" date="2017-03" db="EMBL/GenBank/DDBJ databases">
        <title>Genomes of endolithic fungi from Antarctica.</title>
        <authorList>
            <person name="Coleine C."/>
            <person name="Masonjones S."/>
            <person name="Stajich J.E."/>
        </authorList>
    </citation>
    <scope>NUCLEOTIDE SEQUENCE [LARGE SCALE GENOMIC DNA]</scope>
    <source>
        <strain evidence="3 4">CCFEE 5184</strain>
    </source>
</reference>
<dbReference type="EMBL" id="NAJQ01001114">
    <property type="protein sequence ID" value="TKA62195.1"/>
    <property type="molecule type" value="Genomic_DNA"/>
</dbReference>
<evidence type="ECO:0000313" key="3">
    <source>
        <dbReference type="EMBL" id="TKA62195.1"/>
    </source>
</evidence>